<reference evidence="2" key="1">
    <citation type="journal article" date="2021" name="Nat. Commun.">
        <title>Genomic analyses provide insights into spinach domestication and the genetic basis of agronomic traits.</title>
        <authorList>
            <person name="Cai X."/>
            <person name="Sun X."/>
            <person name="Xu C."/>
            <person name="Sun H."/>
            <person name="Wang X."/>
            <person name="Ge C."/>
            <person name="Zhang Z."/>
            <person name="Wang Q."/>
            <person name="Fei Z."/>
            <person name="Jiao C."/>
            <person name="Wang Q."/>
        </authorList>
    </citation>
    <scope>NUCLEOTIDE SEQUENCE [LARGE SCALE GENOMIC DNA]</scope>
    <source>
        <strain evidence="2">cv. Varoflay</strain>
    </source>
</reference>
<dbReference type="PANTHER" id="PTHR47150:SF6">
    <property type="entry name" value="OS01G0872900 PROTEIN"/>
    <property type="match status" value="1"/>
</dbReference>
<evidence type="ECO:0000313" key="3">
    <source>
        <dbReference type="RefSeq" id="XP_056691669.1"/>
    </source>
</evidence>
<dbReference type="GeneID" id="110779726"/>
<evidence type="ECO:0008006" key="4">
    <source>
        <dbReference type="Google" id="ProtNLM"/>
    </source>
</evidence>
<sequence length="243" mass="27404">MLAYGTAADSVDEYIKIAQSTTRESLVHFVKGVRLAFTEEYLRRPTATDSQRLLHDGERRGFPGMMGKAVASGDLWIWHAFLGTPGTCNDINVLQRSPVFDDIYQGKVPEVNFTVNGNTYTKGYYLNDGIYPKWPVFIPAIRLPMNPVDELFTQRKESVRKVVERAFGVLQSCFAIIQRPTLNTSQHSSPGTLCPTSPQVDPYPTTPRGDWSSTRMPFENQYPTQSLGEDEDEDEDEVQVQNT</sequence>
<reference evidence="3" key="2">
    <citation type="submission" date="2025-08" db="UniProtKB">
        <authorList>
            <consortium name="RefSeq"/>
        </authorList>
    </citation>
    <scope>IDENTIFICATION</scope>
    <source>
        <tissue evidence="3">Leaf</tissue>
    </source>
</reference>
<keyword evidence="2" id="KW-1185">Reference proteome</keyword>
<dbReference type="PANTHER" id="PTHR47150">
    <property type="entry name" value="OS12G0169200 PROTEIN"/>
    <property type="match status" value="1"/>
</dbReference>
<gene>
    <name evidence="3" type="primary">LOC110779726</name>
</gene>
<dbReference type="Proteomes" id="UP000813463">
    <property type="component" value="Chromosome 2"/>
</dbReference>
<dbReference type="InterPro" id="IPR006912">
    <property type="entry name" value="Harbinger_derived_prot"/>
</dbReference>
<feature type="compositionally biased region" description="Acidic residues" evidence="1">
    <location>
        <begin position="228"/>
        <end position="243"/>
    </location>
</feature>
<organism evidence="2 3">
    <name type="scientific">Spinacia oleracea</name>
    <name type="common">Spinach</name>
    <dbReference type="NCBI Taxonomy" id="3562"/>
    <lineage>
        <taxon>Eukaryota</taxon>
        <taxon>Viridiplantae</taxon>
        <taxon>Streptophyta</taxon>
        <taxon>Embryophyta</taxon>
        <taxon>Tracheophyta</taxon>
        <taxon>Spermatophyta</taxon>
        <taxon>Magnoliopsida</taxon>
        <taxon>eudicotyledons</taxon>
        <taxon>Gunneridae</taxon>
        <taxon>Pentapetalae</taxon>
        <taxon>Caryophyllales</taxon>
        <taxon>Chenopodiaceae</taxon>
        <taxon>Chenopodioideae</taxon>
        <taxon>Anserineae</taxon>
        <taxon>Spinacia</taxon>
    </lineage>
</organism>
<protein>
    <recommendedName>
        <fullName evidence="4">DDE Tnp4 domain-containing protein</fullName>
    </recommendedName>
</protein>
<evidence type="ECO:0000256" key="1">
    <source>
        <dbReference type="SAM" id="MobiDB-lite"/>
    </source>
</evidence>
<name>A0ABM3R7T7_SPIOL</name>
<evidence type="ECO:0000313" key="2">
    <source>
        <dbReference type="Proteomes" id="UP000813463"/>
    </source>
</evidence>
<proteinExistence type="predicted"/>
<feature type="compositionally biased region" description="Polar residues" evidence="1">
    <location>
        <begin position="183"/>
        <end position="199"/>
    </location>
</feature>
<feature type="region of interest" description="Disordered" evidence="1">
    <location>
        <begin position="183"/>
        <end position="243"/>
    </location>
</feature>
<accession>A0ABM3R7T7</accession>
<dbReference type="Pfam" id="PF04827">
    <property type="entry name" value="Plant_tran"/>
    <property type="match status" value="1"/>
</dbReference>
<feature type="compositionally biased region" description="Polar residues" evidence="1">
    <location>
        <begin position="211"/>
        <end position="227"/>
    </location>
</feature>
<dbReference type="RefSeq" id="XP_056691669.1">
    <property type="nucleotide sequence ID" value="XM_056835691.1"/>
</dbReference>